<evidence type="ECO:0000256" key="1">
    <source>
        <dbReference type="ARBA" id="ARBA00006739"/>
    </source>
</evidence>
<evidence type="ECO:0000256" key="2">
    <source>
        <dbReference type="SAM" id="MobiDB-lite"/>
    </source>
</evidence>
<dbReference type="PANTHER" id="PTHR48090">
    <property type="entry name" value="UNDECAPRENYL-PHOSPHATE 4-DEOXY-4-FORMAMIDO-L-ARABINOSE TRANSFERASE-RELATED"/>
    <property type="match status" value="1"/>
</dbReference>
<evidence type="ECO:0000313" key="5">
    <source>
        <dbReference type="Proteomes" id="UP001501490"/>
    </source>
</evidence>
<accession>A0ABP6ZXI4</accession>
<name>A0ABP6ZXI4_9ACTN</name>
<dbReference type="SUPFAM" id="SSF53448">
    <property type="entry name" value="Nucleotide-diphospho-sugar transferases"/>
    <property type="match status" value="1"/>
</dbReference>
<dbReference type="EMBL" id="BAABAB010000017">
    <property type="protein sequence ID" value="GAA3622142.1"/>
    <property type="molecule type" value="Genomic_DNA"/>
</dbReference>
<feature type="compositionally biased region" description="Basic residues" evidence="2">
    <location>
        <begin position="235"/>
        <end position="245"/>
    </location>
</feature>
<dbReference type="InterPro" id="IPR001173">
    <property type="entry name" value="Glyco_trans_2-like"/>
</dbReference>
<dbReference type="Gene3D" id="3.90.550.10">
    <property type="entry name" value="Spore Coat Polysaccharide Biosynthesis Protein SpsA, Chain A"/>
    <property type="match status" value="1"/>
</dbReference>
<comment type="caution">
    <text evidence="4">The sequence shown here is derived from an EMBL/GenBank/DDBJ whole genome shotgun (WGS) entry which is preliminary data.</text>
</comment>
<dbReference type="Proteomes" id="UP001501490">
    <property type="component" value="Unassembled WGS sequence"/>
</dbReference>
<dbReference type="PANTHER" id="PTHR48090:SF7">
    <property type="entry name" value="RFBJ PROTEIN"/>
    <property type="match status" value="1"/>
</dbReference>
<keyword evidence="5" id="KW-1185">Reference proteome</keyword>
<feature type="region of interest" description="Disordered" evidence="2">
    <location>
        <begin position="235"/>
        <end position="280"/>
    </location>
</feature>
<evidence type="ECO:0000313" key="4">
    <source>
        <dbReference type="EMBL" id="GAA3622142.1"/>
    </source>
</evidence>
<comment type="similarity">
    <text evidence="1">Belongs to the glycosyltransferase 2 family.</text>
</comment>
<dbReference type="InterPro" id="IPR050256">
    <property type="entry name" value="Glycosyltransferase_2"/>
</dbReference>
<feature type="compositionally biased region" description="Basic and acidic residues" evidence="2">
    <location>
        <begin position="270"/>
        <end position="280"/>
    </location>
</feature>
<protein>
    <recommendedName>
        <fullName evidence="3">Glycosyltransferase 2-like domain-containing protein</fullName>
    </recommendedName>
</protein>
<evidence type="ECO:0000259" key="3">
    <source>
        <dbReference type="Pfam" id="PF00535"/>
    </source>
</evidence>
<reference evidence="5" key="1">
    <citation type="journal article" date="2019" name="Int. J. Syst. Evol. Microbiol.">
        <title>The Global Catalogue of Microorganisms (GCM) 10K type strain sequencing project: providing services to taxonomists for standard genome sequencing and annotation.</title>
        <authorList>
            <consortium name="The Broad Institute Genomics Platform"/>
            <consortium name="The Broad Institute Genome Sequencing Center for Infectious Disease"/>
            <person name="Wu L."/>
            <person name="Ma J."/>
        </authorList>
    </citation>
    <scope>NUCLEOTIDE SEQUENCE [LARGE SCALE GENOMIC DNA]</scope>
    <source>
        <strain evidence="5">JCM 16929</strain>
    </source>
</reference>
<sequence length="280" mass="30966">MWNGKTLSVVLPTYNEKDSIAETIRAFDQLGIVDDILVVNNNATEGTSDEVAMTTAREVLEPRQGYGAAIRRGLAEVDTDLICICEPDGTFNPRDLAKLLPFTEDCDLVLGSRTVSTFIWDGANMGRFLQWGNWGVAKTIEALFNTSYLSDVGCTFRVVSKDLVPGLLRDSRVHGSAFGLEMLMLALIARDTVVQVPVNYHPRIGTSAVTGDTRTAIRLGFQMLGIVLSMRIRPPRRRRRATARRGQHEAMRQPGLWNPPEPSDQSAIGRKHEDADSAPR</sequence>
<feature type="domain" description="Glycosyltransferase 2-like" evidence="3">
    <location>
        <begin position="8"/>
        <end position="140"/>
    </location>
</feature>
<dbReference type="Pfam" id="PF00535">
    <property type="entry name" value="Glycos_transf_2"/>
    <property type="match status" value="1"/>
</dbReference>
<dbReference type="CDD" id="cd04179">
    <property type="entry name" value="DPM_DPG-synthase_like"/>
    <property type="match status" value="1"/>
</dbReference>
<dbReference type="InterPro" id="IPR029044">
    <property type="entry name" value="Nucleotide-diphossugar_trans"/>
</dbReference>
<gene>
    <name evidence="4" type="ORF">GCM10022236_25610</name>
</gene>
<proteinExistence type="inferred from homology"/>
<organism evidence="4 5">
    <name type="scientific">Microlunatus ginsengisoli</name>
    <dbReference type="NCBI Taxonomy" id="363863"/>
    <lineage>
        <taxon>Bacteria</taxon>
        <taxon>Bacillati</taxon>
        <taxon>Actinomycetota</taxon>
        <taxon>Actinomycetes</taxon>
        <taxon>Propionibacteriales</taxon>
        <taxon>Propionibacteriaceae</taxon>
        <taxon>Microlunatus</taxon>
    </lineage>
</organism>